<sequence length="249" mass="27432">MALEGNLCSYHCSLGWDFPTFGVLNAADMSMDLCSESGYLEDALGIKWSSCFKRRKTLTYTCDVHDSLLMPHEFSKSFWSSDSDNNVGDPFQNSSSQRQKSVIPDDKSSLDCIVRERFTNECTPSPKPSTPDGHKEQHSSHSSLQVMTEYSAVTKDALQSKSGETSNKKLVYPFDMVKPGGIEGDVTLNDINKRLLMRPTRPVRHPVGDAACHSRILTDGLGPSGKAVATLTRIHTQGRGSVTIIRTRG</sequence>
<dbReference type="PANTHER" id="PTHR33385:SF18">
    <property type="entry name" value="XRI1-LIKE PROTEIN"/>
    <property type="match status" value="1"/>
</dbReference>
<evidence type="ECO:0008006" key="4">
    <source>
        <dbReference type="Google" id="ProtNLM"/>
    </source>
</evidence>
<dbReference type="GO" id="GO:0007143">
    <property type="term" value="P:female meiotic nuclear division"/>
    <property type="evidence" value="ECO:0007669"/>
    <property type="project" value="InterPro"/>
</dbReference>
<dbReference type="Proteomes" id="UP001419268">
    <property type="component" value="Unassembled WGS sequence"/>
</dbReference>
<dbReference type="GO" id="GO:0007140">
    <property type="term" value="P:male meiotic nuclear division"/>
    <property type="evidence" value="ECO:0007669"/>
    <property type="project" value="InterPro"/>
</dbReference>
<organism evidence="2 3">
    <name type="scientific">Stephania cephalantha</name>
    <dbReference type="NCBI Taxonomy" id="152367"/>
    <lineage>
        <taxon>Eukaryota</taxon>
        <taxon>Viridiplantae</taxon>
        <taxon>Streptophyta</taxon>
        <taxon>Embryophyta</taxon>
        <taxon>Tracheophyta</taxon>
        <taxon>Spermatophyta</taxon>
        <taxon>Magnoliopsida</taxon>
        <taxon>Ranunculales</taxon>
        <taxon>Menispermaceae</taxon>
        <taxon>Menispermoideae</taxon>
        <taxon>Cissampelideae</taxon>
        <taxon>Stephania</taxon>
    </lineage>
</organism>
<evidence type="ECO:0000256" key="1">
    <source>
        <dbReference type="SAM" id="MobiDB-lite"/>
    </source>
</evidence>
<gene>
    <name evidence="2" type="ORF">Scep_016217</name>
</gene>
<protein>
    <recommendedName>
        <fullName evidence="4">Protein XRI1</fullName>
    </recommendedName>
</protein>
<dbReference type="InterPro" id="IPR039933">
    <property type="entry name" value="XRI1"/>
</dbReference>
<dbReference type="EMBL" id="JBBNAG010000007">
    <property type="protein sequence ID" value="KAK9118124.1"/>
    <property type="molecule type" value="Genomic_DNA"/>
</dbReference>
<dbReference type="PANTHER" id="PTHR33385">
    <property type="entry name" value="PROTEIN XRI1"/>
    <property type="match status" value="1"/>
</dbReference>
<reference evidence="2 3" key="1">
    <citation type="submission" date="2024-01" db="EMBL/GenBank/DDBJ databases">
        <title>Genome assemblies of Stephania.</title>
        <authorList>
            <person name="Yang L."/>
        </authorList>
    </citation>
    <scope>NUCLEOTIDE SEQUENCE [LARGE SCALE GENOMIC DNA]</scope>
    <source>
        <strain evidence="2">JXDWG</strain>
        <tissue evidence="2">Leaf</tissue>
    </source>
</reference>
<name>A0AAP0IM68_9MAGN</name>
<keyword evidence="3" id="KW-1185">Reference proteome</keyword>
<accession>A0AAP0IM68</accession>
<comment type="caution">
    <text evidence="2">The sequence shown here is derived from an EMBL/GenBank/DDBJ whole genome shotgun (WGS) entry which is preliminary data.</text>
</comment>
<evidence type="ECO:0000313" key="2">
    <source>
        <dbReference type="EMBL" id="KAK9118124.1"/>
    </source>
</evidence>
<dbReference type="AlphaFoldDB" id="A0AAP0IM68"/>
<feature type="region of interest" description="Disordered" evidence="1">
    <location>
        <begin position="120"/>
        <end position="144"/>
    </location>
</feature>
<proteinExistence type="predicted"/>
<evidence type="ECO:0000313" key="3">
    <source>
        <dbReference type="Proteomes" id="UP001419268"/>
    </source>
</evidence>